<evidence type="ECO:0000313" key="2">
    <source>
        <dbReference type="EMBL" id="PIL17868.1"/>
    </source>
</evidence>
<organism evidence="2 3">
    <name type="scientific">Puniceibacterium antarcticum</name>
    <dbReference type="NCBI Taxonomy" id="1206336"/>
    <lineage>
        <taxon>Bacteria</taxon>
        <taxon>Pseudomonadati</taxon>
        <taxon>Pseudomonadota</taxon>
        <taxon>Alphaproteobacteria</taxon>
        <taxon>Rhodobacterales</taxon>
        <taxon>Paracoccaceae</taxon>
        <taxon>Puniceibacterium</taxon>
    </lineage>
</organism>
<name>A0A2G8R9Q4_9RHOB</name>
<comment type="caution">
    <text evidence="2">The sequence shown here is derived from an EMBL/GenBank/DDBJ whole genome shotgun (WGS) entry which is preliminary data.</text>
</comment>
<dbReference type="Proteomes" id="UP000231259">
    <property type="component" value="Unassembled WGS sequence"/>
</dbReference>
<reference evidence="2 3" key="1">
    <citation type="submission" date="2013-09" db="EMBL/GenBank/DDBJ databases">
        <title>Genome sequencing of Phaeobacter antarcticus sp. nov. SM1211.</title>
        <authorList>
            <person name="Zhang X.-Y."/>
            <person name="Liu C."/>
            <person name="Chen X.-L."/>
            <person name="Xie B.-B."/>
            <person name="Qin Q.-L."/>
            <person name="Rong J.-C."/>
            <person name="Zhang Y.-Z."/>
        </authorList>
    </citation>
    <scope>NUCLEOTIDE SEQUENCE [LARGE SCALE GENOMIC DNA]</scope>
    <source>
        <strain evidence="2 3">SM1211</strain>
    </source>
</reference>
<sequence>MPQPHQPDLFSYLAPTVHWSPADRQMAIMLLRELLQQAVSAPGLSNPSQKGKEVGNEQDHG</sequence>
<feature type="compositionally biased region" description="Basic and acidic residues" evidence="1">
    <location>
        <begin position="50"/>
        <end position="61"/>
    </location>
</feature>
<keyword evidence="3" id="KW-1185">Reference proteome</keyword>
<accession>A0A2G8R9Q4</accession>
<feature type="compositionally biased region" description="Polar residues" evidence="1">
    <location>
        <begin position="40"/>
        <end position="49"/>
    </location>
</feature>
<evidence type="ECO:0000256" key="1">
    <source>
        <dbReference type="SAM" id="MobiDB-lite"/>
    </source>
</evidence>
<dbReference type="EMBL" id="AWWI01000150">
    <property type="protein sequence ID" value="PIL17868.1"/>
    <property type="molecule type" value="Genomic_DNA"/>
</dbReference>
<dbReference type="OrthoDB" id="9920788at2"/>
<evidence type="ECO:0000313" key="3">
    <source>
        <dbReference type="Proteomes" id="UP000231259"/>
    </source>
</evidence>
<protein>
    <submittedName>
        <fullName evidence="2">Uncharacterized protein</fullName>
    </submittedName>
</protein>
<proteinExistence type="predicted"/>
<feature type="region of interest" description="Disordered" evidence="1">
    <location>
        <begin position="40"/>
        <end position="61"/>
    </location>
</feature>
<dbReference type="AlphaFoldDB" id="A0A2G8R9Q4"/>
<gene>
    <name evidence="2" type="ORF">P775_22690</name>
</gene>